<keyword evidence="1" id="KW-1133">Transmembrane helix</keyword>
<dbReference type="AlphaFoldDB" id="A0A7M5UWM6"/>
<proteinExistence type="predicted"/>
<accession>A0A7M5UWM6</accession>
<keyword evidence="1" id="KW-0812">Transmembrane</keyword>
<organism evidence="2 3">
    <name type="scientific">Clytia hemisphaerica</name>
    <dbReference type="NCBI Taxonomy" id="252671"/>
    <lineage>
        <taxon>Eukaryota</taxon>
        <taxon>Metazoa</taxon>
        <taxon>Cnidaria</taxon>
        <taxon>Hydrozoa</taxon>
        <taxon>Hydroidolina</taxon>
        <taxon>Leptothecata</taxon>
        <taxon>Obeliida</taxon>
        <taxon>Clytiidae</taxon>
        <taxon>Clytia</taxon>
    </lineage>
</organism>
<reference evidence="2" key="1">
    <citation type="submission" date="2021-01" db="UniProtKB">
        <authorList>
            <consortium name="EnsemblMetazoa"/>
        </authorList>
    </citation>
    <scope>IDENTIFICATION</scope>
</reference>
<keyword evidence="3" id="KW-1185">Reference proteome</keyword>
<evidence type="ECO:0000313" key="3">
    <source>
        <dbReference type="Proteomes" id="UP000594262"/>
    </source>
</evidence>
<feature type="transmembrane region" description="Helical" evidence="1">
    <location>
        <begin position="126"/>
        <end position="145"/>
    </location>
</feature>
<dbReference type="PANTHER" id="PTHR20948">
    <property type="entry name" value="TRANSMEMBRANE PROTEIN 164"/>
    <property type="match status" value="1"/>
</dbReference>
<evidence type="ECO:0000313" key="2">
    <source>
        <dbReference type="EnsemblMetazoa" id="CLYHEMP007026.1"/>
    </source>
</evidence>
<dbReference type="PANTHER" id="PTHR20948:SF2">
    <property type="entry name" value="TRANSMEMBRANE PROTEIN 164"/>
    <property type="match status" value="1"/>
</dbReference>
<dbReference type="RefSeq" id="XP_066924130.1">
    <property type="nucleotide sequence ID" value="XM_067068029.1"/>
</dbReference>
<dbReference type="GeneID" id="136811427"/>
<feature type="transmembrane region" description="Helical" evidence="1">
    <location>
        <begin position="157"/>
        <end position="176"/>
    </location>
</feature>
<dbReference type="Pfam" id="PF14808">
    <property type="entry name" value="TMEM164"/>
    <property type="match status" value="1"/>
</dbReference>
<feature type="transmembrane region" description="Helical" evidence="1">
    <location>
        <begin position="218"/>
        <end position="236"/>
    </location>
</feature>
<evidence type="ECO:0008006" key="4">
    <source>
        <dbReference type="Google" id="ProtNLM"/>
    </source>
</evidence>
<dbReference type="InterPro" id="IPR026508">
    <property type="entry name" value="TMEM164"/>
</dbReference>
<feature type="transmembrane region" description="Helical" evidence="1">
    <location>
        <begin position="62"/>
        <end position="80"/>
    </location>
</feature>
<feature type="transmembrane region" description="Helical" evidence="1">
    <location>
        <begin position="188"/>
        <end position="206"/>
    </location>
</feature>
<feature type="transmembrane region" description="Helical" evidence="1">
    <location>
        <begin position="101"/>
        <end position="120"/>
    </location>
</feature>
<protein>
    <recommendedName>
        <fullName evidence="4">Transmembrane protein</fullName>
    </recommendedName>
</protein>
<sequence length="279" mass="32500">MEDSHEDKVRINKNSIRMAGLESIRNFLKMSYEGVDFQLAGNGGFDCYDYLTIQSRVTDTCVFVMLVFILIFPKIIRSLTLPKEWEIAKFCQKPTAQRICGFRKFLLIALSIILGIELGYKISERSWIFLLNPCHVITILQIYLLSAEPGRMCTAVFRLHIHLLFGAFLAFVFPVLNTRVRHGEQMIYYLQHFMITLVVPPYLIHTGGAYRCEPLRDFNWVLLAVVVWFLYVFHFTSHEYVHIGEPQQHVMSCCLRSFCREKLSMVRNVPSDCAHPHLR</sequence>
<keyword evidence="1" id="KW-0472">Membrane</keyword>
<dbReference type="Proteomes" id="UP000594262">
    <property type="component" value="Unplaced"/>
</dbReference>
<dbReference type="OrthoDB" id="527209at2759"/>
<dbReference type="EnsemblMetazoa" id="CLYHEMT007026.1">
    <property type="protein sequence ID" value="CLYHEMP007026.1"/>
    <property type="gene ID" value="CLYHEMG007026"/>
</dbReference>
<evidence type="ECO:0000256" key="1">
    <source>
        <dbReference type="SAM" id="Phobius"/>
    </source>
</evidence>
<name>A0A7M5UWM6_9CNID</name>